<dbReference type="PRINTS" id="PR00723">
    <property type="entry name" value="SUBTILISIN"/>
</dbReference>
<keyword evidence="4 5" id="KW-0720">Serine protease</keyword>
<dbReference type="GO" id="GO:0006508">
    <property type="term" value="P:proteolysis"/>
    <property type="evidence" value="ECO:0007669"/>
    <property type="project" value="UniProtKB-KW"/>
</dbReference>
<dbReference type="PROSITE" id="PS00138">
    <property type="entry name" value="SUBTILASE_SER"/>
    <property type="match status" value="1"/>
</dbReference>
<evidence type="ECO:0000259" key="8">
    <source>
        <dbReference type="Pfam" id="PF00082"/>
    </source>
</evidence>
<feature type="active site" description="Charge relay system" evidence="5">
    <location>
        <position position="181"/>
    </location>
</feature>
<keyword evidence="7" id="KW-0732">Signal</keyword>
<dbReference type="EMBL" id="JACHVC010000012">
    <property type="protein sequence ID" value="MBC2607167.1"/>
    <property type="molecule type" value="Genomic_DNA"/>
</dbReference>
<sequence>MSKPSQSKTRTAFLLVATLAAGTALYFQLNPTSQSKKPDPDAPQFPTATTGQRRAETTEAWLQKTDAPFSASSIENERILSFDSLDAFQSFLKKSPNGLYTIISSSERLLAIRLKLLNDDDSFLADTGAKVDSNYTLLNPLPIADQLLATDSKFLDQALHFMRVPSNLTKAGEGVSIAVIDTSIADHQTLQGAVVKSFDLTGGSTAATHGTAVASLIAGSNGTGIAPNADLISISVLDTDGIGDTYTLAEAILLAVDNGADIINLSLGSFGTNQALSYAVSYAQEQGVVLVAAAGNEAITALPYPAAYDSVIAVTALDSIGHPTTFANQSDSIAVAAPGVGVYAAWEEEDWISFTGTSAAAPFVSGAIALISSELNTSAAEAAEILLANADDYGLPGSDSQLGSGAIDIARSLYSDTNYYDLALSDIYVADSDLVKGQSTAYLIAQNRGTEEAPAVSIDYTLPNGLTQNVYLGNLLPGESVSYEITLSESDFLLPGGFQIEAAVESSTISPDSYPENNSKSLTISISPLD</sequence>
<protein>
    <submittedName>
        <fullName evidence="9">S8 family serine peptidase</fullName>
    </submittedName>
</protein>
<dbReference type="InterPro" id="IPR050131">
    <property type="entry name" value="Peptidase_S8_subtilisin-like"/>
</dbReference>
<evidence type="ECO:0000256" key="6">
    <source>
        <dbReference type="SAM" id="MobiDB-lite"/>
    </source>
</evidence>
<dbReference type="InterPro" id="IPR000209">
    <property type="entry name" value="Peptidase_S8/S53_dom"/>
</dbReference>
<organism evidence="9 10">
    <name type="scientific">Pelagicoccus albus</name>
    <dbReference type="NCBI Taxonomy" id="415222"/>
    <lineage>
        <taxon>Bacteria</taxon>
        <taxon>Pseudomonadati</taxon>
        <taxon>Verrucomicrobiota</taxon>
        <taxon>Opitutia</taxon>
        <taxon>Puniceicoccales</taxon>
        <taxon>Pelagicoccaceae</taxon>
        <taxon>Pelagicoccus</taxon>
    </lineage>
</organism>
<feature type="region of interest" description="Disordered" evidence="6">
    <location>
        <begin position="509"/>
        <end position="530"/>
    </location>
</feature>
<feature type="region of interest" description="Disordered" evidence="6">
    <location>
        <begin position="31"/>
        <end position="57"/>
    </location>
</feature>
<evidence type="ECO:0000256" key="1">
    <source>
        <dbReference type="ARBA" id="ARBA00011073"/>
    </source>
</evidence>
<feature type="domain" description="Peptidase S8/S53" evidence="8">
    <location>
        <begin position="172"/>
        <end position="405"/>
    </location>
</feature>
<evidence type="ECO:0000256" key="3">
    <source>
        <dbReference type="ARBA" id="ARBA00022801"/>
    </source>
</evidence>
<comment type="similarity">
    <text evidence="1 5">Belongs to the peptidase S8 family.</text>
</comment>
<evidence type="ECO:0000256" key="2">
    <source>
        <dbReference type="ARBA" id="ARBA00022670"/>
    </source>
</evidence>
<dbReference type="GO" id="GO:0004252">
    <property type="term" value="F:serine-type endopeptidase activity"/>
    <property type="evidence" value="ECO:0007669"/>
    <property type="project" value="UniProtKB-UniRule"/>
</dbReference>
<name>A0A7X1B7N7_9BACT</name>
<dbReference type="Gene3D" id="2.60.40.10">
    <property type="entry name" value="Immunoglobulins"/>
    <property type="match status" value="1"/>
</dbReference>
<dbReference type="SUPFAM" id="SSF52743">
    <property type="entry name" value="Subtilisin-like"/>
    <property type="match status" value="1"/>
</dbReference>
<dbReference type="PANTHER" id="PTHR43806">
    <property type="entry name" value="PEPTIDASE S8"/>
    <property type="match status" value="1"/>
</dbReference>
<keyword evidence="10" id="KW-1185">Reference proteome</keyword>
<dbReference type="InterPro" id="IPR036852">
    <property type="entry name" value="Peptidase_S8/S53_dom_sf"/>
</dbReference>
<dbReference type="Proteomes" id="UP000526501">
    <property type="component" value="Unassembled WGS sequence"/>
</dbReference>
<keyword evidence="2 5" id="KW-0645">Protease</keyword>
<proteinExistence type="inferred from homology"/>
<feature type="active site" description="Charge relay system" evidence="5">
    <location>
        <position position="358"/>
    </location>
</feature>
<dbReference type="InterPro" id="IPR023828">
    <property type="entry name" value="Peptidase_S8_Ser-AS"/>
</dbReference>
<evidence type="ECO:0000313" key="9">
    <source>
        <dbReference type="EMBL" id="MBC2607167.1"/>
    </source>
</evidence>
<comment type="caution">
    <text evidence="9">The sequence shown here is derived from an EMBL/GenBank/DDBJ whole genome shotgun (WGS) entry which is preliminary data.</text>
</comment>
<gene>
    <name evidence="9" type="ORF">H5P27_14025</name>
</gene>
<dbReference type="AlphaFoldDB" id="A0A7X1B7N7"/>
<evidence type="ECO:0000313" key="10">
    <source>
        <dbReference type="Proteomes" id="UP000526501"/>
    </source>
</evidence>
<dbReference type="Pfam" id="PF00082">
    <property type="entry name" value="Peptidase_S8"/>
    <property type="match status" value="1"/>
</dbReference>
<evidence type="ECO:0000256" key="4">
    <source>
        <dbReference type="ARBA" id="ARBA00022825"/>
    </source>
</evidence>
<dbReference type="RefSeq" id="WP_185661024.1">
    <property type="nucleotide sequence ID" value="NZ_CAWPOO010000012.1"/>
</dbReference>
<feature type="signal peptide" evidence="7">
    <location>
        <begin position="1"/>
        <end position="26"/>
    </location>
</feature>
<feature type="chain" id="PRO_5031222311" evidence="7">
    <location>
        <begin position="27"/>
        <end position="530"/>
    </location>
</feature>
<dbReference type="Gene3D" id="3.40.50.200">
    <property type="entry name" value="Peptidase S8/S53 domain"/>
    <property type="match status" value="1"/>
</dbReference>
<evidence type="ECO:0000256" key="5">
    <source>
        <dbReference type="PROSITE-ProRule" id="PRU01240"/>
    </source>
</evidence>
<keyword evidence="3 5" id="KW-0378">Hydrolase</keyword>
<reference evidence="9 10" key="1">
    <citation type="submission" date="2020-07" db="EMBL/GenBank/DDBJ databases">
        <authorList>
            <person name="Feng X."/>
        </authorList>
    </citation>
    <scope>NUCLEOTIDE SEQUENCE [LARGE SCALE GENOMIC DNA]</scope>
    <source>
        <strain evidence="9 10">JCM23202</strain>
    </source>
</reference>
<feature type="active site" description="Charge relay system" evidence="5">
    <location>
        <position position="209"/>
    </location>
</feature>
<dbReference type="PROSITE" id="PS00137">
    <property type="entry name" value="SUBTILASE_HIS"/>
    <property type="match status" value="1"/>
</dbReference>
<dbReference type="InterPro" id="IPR015500">
    <property type="entry name" value="Peptidase_S8_subtilisin-rel"/>
</dbReference>
<evidence type="ECO:0000256" key="7">
    <source>
        <dbReference type="SAM" id="SignalP"/>
    </source>
</evidence>
<dbReference type="InterPro" id="IPR013783">
    <property type="entry name" value="Ig-like_fold"/>
</dbReference>
<accession>A0A7X1B7N7</accession>
<dbReference type="PANTHER" id="PTHR43806:SF11">
    <property type="entry name" value="CEREVISIN-RELATED"/>
    <property type="match status" value="1"/>
</dbReference>
<dbReference type="PROSITE" id="PS51892">
    <property type="entry name" value="SUBTILASE"/>
    <property type="match status" value="1"/>
</dbReference>
<dbReference type="InterPro" id="IPR022398">
    <property type="entry name" value="Peptidase_S8_His-AS"/>
</dbReference>